<comment type="caution">
    <text evidence="1">The sequence shown here is derived from an EMBL/GenBank/DDBJ whole genome shotgun (WGS) entry which is preliminary data.</text>
</comment>
<protein>
    <submittedName>
        <fullName evidence="1">DUF885 domain-containing protein</fullName>
    </submittedName>
</protein>
<dbReference type="PANTHER" id="PTHR33361">
    <property type="entry name" value="GLR0591 PROTEIN"/>
    <property type="match status" value="1"/>
</dbReference>
<dbReference type="EMBL" id="JBBMER010000011">
    <property type="protein sequence ID" value="MEQ2380639.1"/>
    <property type="molecule type" value="Genomic_DNA"/>
</dbReference>
<dbReference type="PANTHER" id="PTHR33361:SF2">
    <property type="entry name" value="DUF885 DOMAIN-CONTAINING PROTEIN"/>
    <property type="match status" value="1"/>
</dbReference>
<gene>
    <name evidence="1" type="ORF">WMO14_12315</name>
</gene>
<dbReference type="Pfam" id="PF05960">
    <property type="entry name" value="DUF885"/>
    <property type="match status" value="1"/>
</dbReference>
<proteinExistence type="predicted"/>
<evidence type="ECO:0000313" key="1">
    <source>
        <dbReference type="EMBL" id="MEQ2380639.1"/>
    </source>
</evidence>
<dbReference type="InterPro" id="IPR010281">
    <property type="entry name" value="DUF885"/>
</dbReference>
<evidence type="ECO:0000313" key="2">
    <source>
        <dbReference type="Proteomes" id="UP001442364"/>
    </source>
</evidence>
<sequence>MLTLKSSYIKHKTNIYSFFKKAAAITGAVVITACSFSACTPFGGSASRYNNADEQYNAADNESFNAFTDSLFRELASSDSLSLHALLENPCEYGIDDYDITLGRIDIDNIDDTSDITDYITKLNAFDKASLSKSQQITYDLLNKYLYTTLNYSDLYLLNTDLTPTIGIQIQLPLLFSEYTFMEKKDVEEYIQLLSDVDGYFNNLLEFEALRSVRGYTLSDDLLDEVISSCKSIADSAGDAEGMFIGTFNSRVDDLIFLTDDEKNVYKKQNEDAVINHVIPGYNALITTLASFKGTNQYSGGICNYPNGARYFEGLLENCLGWSKSIDEYNDLLDSYIRSYSIVMQKLLRKDPSLNSQFGTFSFGIDKPDQIIEDLKKKITDDYPALNDVNYNINYVSEALNDYASPAMYFMPQIDNLDINSIYINSAGTDSSDLYPTLAHEGYPGHLYQTQYFASTSPSLIRNVIKPGGYIEGWASYVEVHSYEYAGDNTLLNSLVQCNYALILCLYAKGDIGVNYYGWTEAQLSSFLTDYGFSSAEAAHEMYTAFIANPANYCKYVLGFLGFEELKKQAQKDLGDNFSLKEFHRYILETGPVHIDILFDYLKNWENRLVVSSRAA</sequence>
<name>A0ABV1BY32_9FIRM</name>
<dbReference type="Proteomes" id="UP001442364">
    <property type="component" value="Unassembled WGS sequence"/>
</dbReference>
<keyword evidence="2" id="KW-1185">Reference proteome</keyword>
<dbReference type="PROSITE" id="PS51257">
    <property type="entry name" value="PROKAR_LIPOPROTEIN"/>
    <property type="match status" value="1"/>
</dbReference>
<reference evidence="1 2" key="1">
    <citation type="submission" date="2024-03" db="EMBL/GenBank/DDBJ databases">
        <title>Human intestinal bacterial collection.</title>
        <authorList>
            <person name="Pauvert C."/>
            <person name="Hitch T.C.A."/>
            <person name="Clavel T."/>
        </authorList>
    </citation>
    <scope>NUCLEOTIDE SEQUENCE [LARGE SCALE GENOMIC DNA]</scope>
    <source>
        <strain evidence="1 2">CLA-AA-H255</strain>
    </source>
</reference>
<accession>A0ABV1BY32</accession>
<organism evidence="1 2">
    <name type="scientific">[Lactobacillus] rogosae</name>
    <dbReference type="NCBI Taxonomy" id="706562"/>
    <lineage>
        <taxon>Bacteria</taxon>
        <taxon>Bacillati</taxon>
        <taxon>Bacillota</taxon>
        <taxon>Clostridia</taxon>
        <taxon>Lachnospirales</taxon>
        <taxon>Lachnospiraceae</taxon>
        <taxon>Lachnospira</taxon>
    </lineage>
</organism>
<dbReference type="RefSeq" id="WP_349153914.1">
    <property type="nucleotide sequence ID" value="NZ_JBBMER010000011.1"/>
</dbReference>